<organism evidence="1 2">
    <name type="scientific">Rhizopus stolonifer</name>
    <name type="common">Rhizopus nigricans</name>
    <dbReference type="NCBI Taxonomy" id="4846"/>
    <lineage>
        <taxon>Eukaryota</taxon>
        <taxon>Fungi</taxon>
        <taxon>Fungi incertae sedis</taxon>
        <taxon>Mucoromycota</taxon>
        <taxon>Mucoromycotina</taxon>
        <taxon>Mucoromycetes</taxon>
        <taxon>Mucorales</taxon>
        <taxon>Mucorineae</taxon>
        <taxon>Rhizopodaceae</taxon>
        <taxon>Rhizopus</taxon>
    </lineage>
</organism>
<dbReference type="AlphaFoldDB" id="A0A367INY8"/>
<reference evidence="1 2" key="1">
    <citation type="journal article" date="2018" name="G3 (Bethesda)">
        <title>Phylogenetic and Phylogenomic Definition of Rhizopus Species.</title>
        <authorList>
            <person name="Gryganskyi A.P."/>
            <person name="Golan J."/>
            <person name="Dolatabadi S."/>
            <person name="Mondo S."/>
            <person name="Robb S."/>
            <person name="Idnurm A."/>
            <person name="Muszewska A."/>
            <person name="Steczkiewicz K."/>
            <person name="Masonjones S."/>
            <person name="Liao H.L."/>
            <person name="Gajdeczka M.T."/>
            <person name="Anike F."/>
            <person name="Vuek A."/>
            <person name="Anishchenko I.M."/>
            <person name="Voigt K."/>
            <person name="de Hoog G.S."/>
            <person name="Smith M.E."/>
            <person name="Heitman J."/>
            <person name="Vilgalys R."/>
            <person name="Stajich J.E."/>
        </authorList>
    </citation>
    <scope>NUCLEOTIDE SEQUENCE [LARGE SCALE GENOMIC DNA]</scope>
    <source>
        <strain evidence="1 2">LSU 92-RS-03</strain>
    </source>
</reference>
<evidence type="ECO:0000313" key="2">
    <source>
        <dbReference type="Proteomes" id="UP000253551"/>
    </source>
</evidence>
<gene>
    <name evidence="1" type="ORF">CU098_005322</name>
</gene>
<protein>
    <submittedName>
        <fullName evidence="1">Uncharacterized protein</fullName>
    </submittedName>
</protein>
<dbReference type="EMBL" id="PJQM01006636">
    <property type="protein sequence ID" value="RCH79356.1"/>
    <property type="molecule type" value="Genomic_DNA"/>
</dbReference>
<sequence>MSEKCRRGLNHIFSVYPGNIGLPSLPAFTDEGRFTTFNIPFAPFTKKNPIRPSSSIHVIQYKSKVKPLKTFAESPEFLR</sequence>
<evidence type="ECO:0000313" key="1">
    <source>
        <dbReference type="EMBL" id="RCH79356.1"/>
    </source>
</evidence>
<dbReference type="Proteomes" id="UP000253551">
    <property type="component" value="Unassembled WGS sequence"/>
</dbReference>
<keyword evidence="2" id="KW-1185">Reference proteome</keyword>
<accession>A0A367INY8</accession>
<feature type="non-terminal residue" evidence="1">
    <location>
        <position position="79"/>
    </location>
</feature>
<comment type="caution">
    <text evidence="1">The sequence shown here is derived from an EMBL/GenBank/DDBJ whole genome shotgun (WGS) entry which is preliminary data.</text>
</comment>
<name>A0A367INY8_RHIST</name>
<proteinExistence type="predicted"/>